<keyword evidence="11" id="KW-0961">Cell wall biogenesis/degradation</keyword>
<gene>
    <name evidence="18" type="ORF">UV8b_03065</name>
    <name evidence="17" type="ORF">UVI_02021270</name>
</gene>
<reference evidence="20" key="2">
    <citation type="journal article" date="2016" name="Genome Announc.">
        <title>Genome sequence of Ustilaginoidea virens IPU010, a rice pathogenic fungus causing false smut.</title>
        <authorList>
            <person name="Kumagai T."/>
            <person name="Ishii T."/>
            <person name="Terai G."/>
            <person name="Umemura M."/>
            <person name="Machida M."/>
            <person name="Asai K."/>
        </authorList>
    </citation>
    <scope>NUCLEOTIDE SEQUENCE [LARGE SCALE GENOMIC DNA]</scope>
    <source>
        <strain evidence="20">IPU010</strain>
    </source>
</reference>
<reference evidence="17" key="1">
    <citation type="journal article" date="2016" name="Genome Announc.">
        <title>Genome Sequence of Ustilaginoidea virens IPU010, a Rice Pathogenic Fungus Causing False Smut.</title>
        <authorList>
            <person name="Kumagai T."/>
            <person name="Ishii T."/>
            <person name="Terai G."/>
            <person name="Umemura M."/>
            <person name="Machida M."/>
            <person name="Asai K."/>
        </authorList>
    </citation>
    <scope>NUCLEOTIDE SEQUENCE [LARGE SCALE GENOMIC DNA]</scope>
    <source>
        <strain evidence="17">IPU010</strain>
    </source>
</reference>
<accession>A0A063C6E8</accession>
<dbReference type="InterPro" id="IPR012334">
    <property type="entry name" value="Pectin_lyas_fold"/>
</dbReference>
<comment type="subcellular location">
    <subcellularLocation>
        <location evidence="1">Secreted</location>
    </subcellularLocation>
</comment>
<dbReference type="Pfam" id="PF00295">
    <property type="entry name" value="Glyco_hydro_28"/>
    <property type="match status" value="1"/>
</dbReference>
<comment type="catalytic activity">
    <reaction evidence="12">
        <text>(1,4-alpha-D-galacturonosyl)n+m + H2O = (1,4-alpha-D-galacturonosyl)n + (1,4-alpha-D-galacturonosyl)m.</text>
        <dbReference type="EC" id="3.2.1.15"/>
    </reaction>
</comment>
<dbReference type="Proteomes" id="UP000054053">
    <property type="component" value="Unassembled WGS sequence"/>
</dbReference>
<feature type="signal peptide" evidence="16">
    <location>
        <begin position="1"/>
        <end position="17"/>
    </location>
</feature>
<dbReference type="AlphaFoldDB" id="A0A063C6E8"/>
<dbReference type="SUPFAM" id="SSF51126">
    <property type="entry name" value="Pectin lyase-like"/>
    <property type="match status" value="1"/>
</dbReference>
<proteinExistence type="inferred from homology"/>
<protein>
    <recommendedName>
        <fullName evidence="3">endo-polygalacturonase</fullName>
        <ecNumber evidence="3">3.2.1.15</ecNumber>
    </recommendedName>
    <alternativeName>
        <fullName evidence="13">Pectinase</fullName>
    </alternativeName>
</protein>
<dbReference type="FunFam" id="2.160.20.10:FF:000002">
    <property type="entry name" value="Endopolygalacturonase D"/>
    <property type="match status" value="1"/>
</dbReference>
<keyword evidence="8" id="KW-0865">Zymogen</keyword>
<evidence type="ECO:0000256" key="2">
    <source>
        <dbReference type="ARBA" id="ARBA00008834"/>
    </source>
</evidence>
<keyword evidence="7 15" id="KW-0378">Hydrolase</keyword>
<evidence type="ECO:0000313" key="19">
    <source>
        <dbReference type="Proteomes" id="UP000027002"/>
    </source>
</evidence>
<dbReference type="EMBL" id="BBTG02000008">
    <property type="protein sequence ID" value="GAO15809.1"/>
    <property type="molecule type" value="Genomic_DNA"/>
</dbReference>
<evidence type="ECO:0000256" key="12">
    <source>
        <dbReference type="ARBA" id="ARBA00034074"/>
    </source>
</evidence>
<evidence type="ECO:0000256" key="9">
    <source>
        <dbReference type="ARBA" id="ARBA00023157"/>
    </source>
</evidence>
<keyword evidence="5 16" id="KW-0732">Signal</keyword>
<dbReference type="HOGENOM" id="CLU_040116_0_0_1"/>
<feature type="active site" evidence="14">
    <location>
        <position position="219"/>
    </location>
</feature>
<dbReference type="GO" id="GO:0045490">
    <property type="term" value="P:pectin catabolic process"/>
    <property type="evidence" value="ECO:0007669"/>
    <property type="project" value="UniProtKB-ARBA"/>
</dbReference>
<evidence type="ECO:0000256" key="11">
    <source>
        <dbReference type="ARBA" id="ARBA00023316"/>
    </source>
</evidence>
<dbReference type="EMBL" id="CP072754">
    <property type="protein sequence ID" value="QUC18824.1"/>
    <property type="molecule type" value="Genomic_DNA"/>
</dbReference>
<organism evidence="17 20">
    <name type="scientific">Ustilaginoidea virens</name>
    <name type="common">Rice false smut fungus</name>
    <name type="synonym">Villosiclava virens</name>
    <dbReference type="NCBI Taxonomy" id="1159556"/>
    <lineage>
        <taxon>Eukaryota</taxon>
        <taxon>Fungi</taxon>
        <taxon>Dikarya</taxon>
        <taxon>Ascomycota</taxon>
        <taxon>Pezizomycotina</taxon>
        <taxon>Sordariomycetes</taxon>
        <taxon>Hypocreomycetidae</taxon>
        <taxon>Hypocreales</taxon>
        <taxon>Clavicipitaceae</taxon>
        <taxon>Ustilaginoidea</taxon>
    </lineage>
</organism>
<keyword evidence="10 15" id="KW-0326">Glycosidase</keyword>
<dbReference type="InterPro" id="IPR011050">
    <property type="entry name" value="Pectin_lyase_fold/virulence"/>
</dbReference>
<dbReference type="PANTHER" id="PTHR31884">
    <property type="entry name" value="POLYGALACTURONASE"/>
    <property type="match status" value="1"/>
</dbReference>
<dbReference type="GO" id="GO:0071555">
    <property type="term" value="P:cell wall organization"/>
    <property type="evidence" value="ECO:0007669"/>
    <property type="project" value="UniProtKB-KW"/>
</dbReference>
<evidence type="ECO:0000256" key="13">
    <source>
        <dbReference type="ARBA" id="ARBA00083621"/>
    </source>
</evidence>
<dbReference type="InterPro" id="IPR006626">
    <property type="entry name" value="PbH1"/>
</dbReference>
<evidence type="ECO:0000256" key="6">
    <source>
        <dbReference type="ARBA" id="ARBA00022737"/>
    </source>
</evidence>
<dbReference type="KEGG" id="uvi:66063843"/>
<reference evidence="18" key="3">
    <citation type="submission" date="2020-03" db="EMBL/GenBank/DDBJ databases">
        <title>A mixture of massive structural variations and highly conserved coding sequences in Ustilaginoidea virens genome.</title>
        <authorList>
            <person name="Zhang K."/>
            <person name="Zhao Z."/>
            <person name="Zhang Z."/>
            <person name="Li Y."/>
            <person name="Hsiang T."/>
            <person name="Sun W."/>
        </authorList>
    </citation>
    <scope>NUCLEOTIDE SEQUENCE</scope>
    <source>
        <strain evidence="18">UV-8b</strain>
    </source>
</reference>
<keyword evidence="19" id="KW-1185">Reference proteome</keyword>
<evidence type="ECO:0000256" key="4">
    <source>
        <dbReference type="ARBA" id="ARBA00022525"/>
    </source>
</evidence>
<dbReference type="GeneID" id="66063843"/>
<evidence type="ECO:0000256" key="1">
    <source>
        <dbReference type="ARBA" id="ARBA00004613"/>
    </source>
</evidence>
<dbReference type="OrthoDB" id="1546079at2759"/>
<evidence type="ECO:0000256" key="15">
    <source>
        <dbReference type="RuleBase" id="RU361169"/>
    </source>
</evidence>
<evidence type="ECO:0000256" key="16">
    <source>
        <dbReference type="SAM" id="SignalP"/>
    </source>
</evidence>
<dbReference type="InterPro" id="IPR050434">
    <property type="entry name" value="Glycosyl_hydrlase_28"/>
</dbReference>
<evidence type="ECO:0000256" key="8">
    <source>
        <dbReference type="ARBA" id="ARBA00023145"/>
    </source>
</evidence>
<dbReference type="SMART" id="SM00710">
    <property type="entry name" value="PbH1"/>
    <property type="match status" value="5"/>
</dbReference>
<evidence type="ECO:0000313" key="18">
    <source>
        <dbReference type="EMBL" id="QUC18824.1"/>
    </source>
</evidence>
<dbReference type="STRING" id="1159556.A0A063C6E8"/>
<dbReference type="RefSeq" id="XP_042996497.1">
    <property type="nucleotide sequence ID" value="XM_043140563.1"/>
</dbReference>
<keyword evidence="6" id="KW-0677">Repeat</keyword>
<dbReference type="PROSITE" id="PS00502">
    <property type="entry name" value="POLYGALACTURONASE"/>
    <property type="match status" value="1"/>
</dbReference>
<evidence type="ECO:0000256" key="10">
    <source>
        <dbReference type="ARBA" id="ARBA00023295"/>
    </source>
</evidence>
<dbReference type="GO" id="GO:0005576">
    <property type="term" value="C:extracellular region"/>
    <property type="evidence" value="ECO:0007669"/>
    <property type="project" value="UniProtKB-SubCell"/>
</dbReference>
<evidence type="ECO:0000313" key="17">
    <source>
        <dbReference type="EMBL" id="GAO15809.1"/>
    </source>
</evidence>
<evidence type="ECO:0000256" key="14">
    <source>
        <dbReference type="PROSITE-ProRule" id="PRU10052"/>
    </source>
</evidence>
<evidence type="ECO:0000256" key="7">
    <source>
        <dbReference type="ARBA" id="ARBA00022801"/>
    </source>
</evidence>
<dbReference type="Proteomes" id="UP000027002">
    <property type="component" value="Chromosome 2"/>
</dbReference>
<evidence type="ECO:0000256" key="3">
    <source>
        <dbReference type="ARBA" id="ARBA00012736"/>
    </source>
</evidence>
<keyword evidence="9" id="KW-1015">Disulfide bond</keyword>
<name>A0A063C6E8_USTVR</name>
<evidence type="ECO:0000313" key="20">
    <source>
        <dbReference type="Proteomes" id="UP000054053"/>
    </source>
</evidence>
<dbReference type="EC" id="3.2.1.15" evidence="3"/>
<feature type="chain" id="PRO_5010899462" description="endo-polygalacturonase" evidence="16">
    <location>
        <begin position="18"/>
        <end position="356"/>
    </location>
</feature>
<dbReference type="PANTHER" id="PTHR31884:SF1">
    <property type="entry name" value="POLYGALACTURONASE"/>
    <property type="match status" value="1"/>
</dbReference>
<evidence type="ECO:0000256" key="5">
    <source>
        <dbReference type="ARBA" id="ARBA00022729"/>
    </source>
</evidence>
<dbReference type="InterPro" id="IPR000743">
    <property type="entry name" value="Glyco_hydro_28"/>
</dbReference>
<dbReference type="Gene3D" id="2.160.20.10">
    <property type="entry name" value="Single-stranded right-handed beta-helix, Pectin lyase-like"/>
    <property type="match status" value="1"/>
</dbReference>
<sequence length="356" mass="37705">MALLALLLAAWAAAVGAVPTRSDCTFTDAAEAMKEKNACSTIRLHDLHVPAGVTLDLSNLNDGTKVLISGRMRFGFKNWHGPLMSVSGRNILVQGQASSVIDGQGYRWWDGKGNNGGKSKPSLFLANHLVDSRIESLSVLNTPVNAFTITRADNLYIHNVRIDNSLGDKKGAHNSDGFNIGLSTGVYIDGARVYNQDDCFAANSGTNITFINGFCEGGHGISVGSIGHRLSNVVKGVRVLNSKVVNSDNGVRIKTIAGASGSVSDVVFKDITLSGISKNGIVVQQDYKNSSPTGVPTSGVPITELTVENVSGTIKPGGTNVYIMCASCSQWTWENNNVTGGEKIKENKGVPPEIEL</sequence>
<dbReference type="GO" id="GO:0004650">
    <property type="term" value="F:polygalacturonase activity"/>
    <property type="evidence" value="ECO:0007669"/>
    <property type="project" value="UniProtKB-EC"/>
</dbReference>
<keyword evidence="4" id="KW-0964">Secreted</keyword>
<comment type="similarity">
    <text evidence="2 15">Belongs to the glycosyl hydrolase 28 family.</text>
</comment>